<comment type="caution">
    <text evidence="1">The sequence shown here is derived from an EMBL/GenBank/DDBJ whole genome shotgun (WGS) entry which is preliminary data.</text>
</comment>
<keyword evidence="2" id="KW-1185">Reference proteome</keyword>
<proteinExistence type="predicted"/>
<name>A0ABS8E470_9ACTN</name>
<dbReference type="EMBL" id="JAINUL010000001">
    <property type="protein sequence ID" value="MCC0095945.1"/>
    <property type="molecule type" value="Genomic_DNA"/>
</dbReference>
<evidence type="ECO:0000313" key="1">
    <source>
        <dbReference type="EMBL" id="MCC0095945.1"/>
    </source>
</evidence>
<dbReference type="RefSeq" id="WP_229336468.1">
    <property type="nucleotide sequence ID" value="NZ_JAINUL010000001.1"/>
</dbReference>
<dbReference type="Proteomes" id="UP001520654">
    <property type="component" value="Unassembled WGS sequence"/>
</dbReference>
<evidence type="ECO:0000313" key="2">
    <source>
        <dbReference type="Proteomes" id="UP001520654"/>
    </source>
</evidence>
<sequence length="211" mass="23042">MGRLFAALSAPQQATLASVASLCMTPFISLVIHEARAKIDMTTPSPTMEFSAEAAEVCARSRNSLKLFEDNQRWVVGQLEFYRDKIIGAHSDHFLGNTWLRLARFLEVDLSLLTYDNTLICTSHSAALHIGMEPRLLLSDSGGAYALSITQQMGRRLGALGASTNADGRKTFASHATGRALNDSEVRADQCYQRAFGGHEEPAFSGLLTDF</sequence>
<reference evidence="1 2" key="1">
    <citation type="submission" date="2021-08" db="EMBL/GenBank/DDBJ databases">
        <title>Genomic Architecture of Streptomyces flavotricini NGL1 and Streptomyces erythrochromogenes HMS4 With Differential Plant Beneficial attributes and laccase production capabilities.</title>
        <authorList>
            <person name="Salwan R."/>
            <person name="Kaur R."/>
            <person name="Sharma V."/>
        </authorList>
    </citation>
    <scope>NUCLEOTIDE SEQUENCE [LARGE SCALE GENOMIC DNA]</scope>
    <source>
        <strain evidence="1 2">NGL1</strain>
    </source>
</reference>
<accession>A0ABS8E470</accession>
<protein>
    <submittedName>
        <fullName evidence="1">Uncharacterized protein</fullName>
    </submittedName>
</protein>
<organism evidence="1 2">
    <name type="scientific">Streptomyces flavotricini</name>
    <dbReference type="NCBI Taxonomy" id="66888"/>
    <lineage>
        <taxon>Bacteria</taxon>
        <taxon>Bacillati</taxon>
        <taxon>Actinomycetota</taxon>
        <taxon>Actinomycetes</taxon>
        <taxon>Kitasatosporales</taxon>
        <taxon>Streptomycetaceae</taxon>
        <taxon>Streptomyces</taxon>
    </lineage>
</organism>
<gene>
    <name evidence="1" type="ORF">K7B10_14370</name>
</gene>